<dbReference type="AlphaFoldDB" id="A0A3D8LFW1"/>
<keyword evidence="7 8" id="KW-0472">Membrane</keyword>
<keyword evidence="4" id="KW-1003">Cell membrane</keyword>
<feature type="transmembrane region" description="Helical" evidence="8">
    <location>
        <begin position="200"/>
        <end position="221"/>
    </location>
</feature>
<dbReference type="Pfam" id="PF01594">
    <property type="entry name" value="AI-2E_transport"/>
    <property type="match status" value="1"/>
</dbReference>
<evidence type="ECO:0000256" key="3">
    <source>
        <dbReference type="ARBA" id="ARBA00022448"/>
    </source>
</evidence>
<comment type="subcellular location">
    <subcellularLocation>
        <location evidence="1">Cell membrane</location>
        <topology evidence="1">Multi-pass membrane protein</topology>
    </subcellularLocation>
</comment>
<feature type="transmembrane region" description="Helical" evidence="8">
    <location>
        <begin position="148"/>
        <end position="165"/>
    </location>
</feature>
<dbReference type="PANTHER" id="PTHR21716:SF53">
    <property type="entry name" value="PERMEASE PERM-RELATED"/>
    <property type="match status" value="1"/>
</dbReference>
<reference evidence="10" key="1">
    <citation type="submission" date="2018-08" db="EMBL/GenBank/DDBJ databases">
        <authorList>
            <person name="Liu Z.-W."/>
            <person name="Du Z.-J."/>
        </authorList>
    </citation>
    <scope>NUCLEOTIDE SEQUENCE [LARGE SCALE GENOMIC DNA]</scope>
    <source>
        <strain evidence="10">H4X</strain>
    </source>
</reference>
<feature type="transmembrane region" description="Helical" evidence="8">
    <location>
        <begin position="9"/>
        <end position="25"/>
    </location>
</feature>
<evidence type="ECO:0000256" key="5">
    <source>
        <dbReference type="ARBA" id="ARBA00022692"/>
    </source>
</evidence>
<name>A0A3D8LFW1_9BACT</name>
<keyword evidence="10" id="KW-1185">Reference proteome</keyword>
<keyword evidence="5 8" id="KW-0812">Transmembrane</keyword>
<evidence type="ECO:0000256" key="6">
    <source>
        <dbReference type="ARBA" id="ARBA00022989"/>
    </source>
</evidence>
<comment type="caution">
    <text evidence="9">The sequence shown here is derived from an EMBL/GenBank/DDBJ whole genome shotgun (WGS) entry which is preliminary data.</text>
</comment>
<feature type="transmembrane region" description="Helical" evidence="8">
    <location>
        <begin position="264"/>
        <end position="283"/>
    </location>
</feature>
<dbReference type="RefSeq" id="WP_115564678.1">
    <property type="nucleotide sequence ID" value="NZ_QRGR01000005.1"/>
</dbReference>
<feature type="transmembrane region" description="Helical" evidence="8">
    <location>
        <begin position="299"/>
        <end position="325"/>
    </location>
</feature>
<dbReference type="InterPro" id="IPR002549">
    <property type="entry name" value="AI-2E-like"/>
</dbReference>
<evidence type="ECO:0000313" key="10">
    <source>
        <dbReference type="Proteomes" id="UP000256708"/>
    </source>
</evidence>
<feature type="transmembrane region" description="Helical" evidence="8">
    <location>
        <begin position="227"/>
        <end position="257"/>
    </location>
</feature>
<proteinExistence type="inferred from homology"/>
<evidence type="ECO:0000256" key="8">
    <source>
        <dbReference type="SAM" id="Phobius"/>
    </source>
</evidence>
<evidence type="ECO:0000256" key="7">
    <source>
        <dbReference type="ARBA" id="ARBA00023136"/>
    </source>
</evidence>
<keyword evidence="6 8" id="KW-1133">Transmembrane helix</keyword>
<dbReference type="OrthoDB" id="9793390at2"/>
<evidence type="ECO:0000256" key="2">
    <source>
        <dbReference type="ARBA" id="ARBA00009773"/>
    </source>
</evidence>
<evidence type="ECO:0000313" key="9">
    <source>
        <dbReference type="EMBL" id="RDV16268.1"/>
    </source>
</evidence>
<sequence>MNYSKLKQINAILLCLIAVFAILYVGADFLVAFTFAIFITMLMIPVADKLEEWGIGRTLASLISTFIVFAVVSGLSYLMFFQLRNLADDLPDIRNESEQLLSRLQGFVSSITGISRQEQVQFLQQRSDDLLGALETEVTQFLGNFLETFLKFLLVLIYMFLLLLYRDRFADVVLMYTSGEKEEKAKSVLSKTSHVAHQYLWGRIKVMALLAIMYIIAFIAFDIRYPVLLTAFGALVTIIPYIGPLVSGILPVFVAILYIEDPTVLLLFALTVLVIQLIESYVFEPVIIGSEVQLNPLTVIIAIIIGNMVWGLPGMILFVPIFAIFKILSDRVNSLRPVGYLIGTSKSGSGIGLIDRAKDFFKNIVKSK</sequence>
<dbReference type="PANTHER" id="PTHR21716">
    <property type="entry name" value="TRANSMEMBRANE PROTEIN"/>
    <property type="match status" value="1"/>
</dbReference>
<accession>A0A3D8LFW1</accession>
<dbReference type="Proteomes" id="UP000256708">
    <property type="component" value="Unassembled WGS sequence"/>
</dbReference>
<evidence type="ECO:0000256" key="4">
    <source>
        <dbReference type="ARBA" id="ARBA00022475"/>
    </source>
</evidence>
<gene>
    <name evidence="9" type="ORF">DXT99_06250</name>
</gene>
<comment type="similarity">
    <text evidence="2">Belongs to the autoinducer-2 exporter (AI-2E) (TC 2.A.86) family.</text>
</comment>
<feature type="transmembrane region" description="Helical" evidence="8">
    <location>
        <begin position="59"/>
        <end position="80"/>
    </location>
</feature>
<dbReference type="GO" id="GO:0005886">
    <property type="term" value="C:plasma membrane"/>
    <property type="evidence" value="ECO:0007669"/>
    <property type="project" value="UniProtKB-SubCell"/>
</dbReference>
<keyword evidence="3" id="KW-0813">Transport</keyword>
<protein>
    <submittedName>
        <fullName evidence="9">AI-2E family transporter</fullName>
    </submittedName>
</protein>
<feature type="transmembrane region" description="Helical" evidence="8">
    <location>
        <begin position="31"/>
        <end position="47"/>
    </location>
</feature>
<organism evidence="9 10">
    <name type="scientific">Pontibacter diazotrophicus</name>
    <dbReference type="NCBI Taxonomy" id="1400979"/>
    <lineage>
        <taxon>Bacteria</taxon>
        <taxon>Pseudomonadati</taxon>
        <taxon>Bacteroidota</taxon>
        <taxon>Cytophagia</taxon>
        <taxon>Cytophagales</taxon>
        <taxon>Hymenobacteraceae</taxon>
        <taxon>Pontibacter</taxon>
    </lineage>
</organism>
<evidence type="ECO:0000256" key="1">
    <source>
        <dbReference type="ARBA" id="ARBA00004651"/>
    </source>
</evidence>
<dbReference type="EMBL" id="QRGR01000005">
    <property type="protein sequence ID" value="RDV16268.1"/>
    <property type="molecule type" value="Genomic_DNA"/>
</dbReference>